<dbReference type="EMBL" id="AUSV01000133">
    <property type="protein sequence ID" value="ESP90963.1"/>
    <property type="molecule type" value="Genomic_DNA"/>
</dbReference>
<comment type="caution">
    <text evidence="1">The sequence shown here is derived from an EMBL/GenBank/DDBJ whole genome shotgun (WGS) entry which is preliminary data.</text>
</comment>
<dbReference type="GeneID" id="29918933"/>
<name>V4HMI4_PSEL2</name>
<accession>V4HMI4</accession>
<sequence>MESTFKPLTTTLIPVKDYQGMYNLLIVEGDGNKDGDRKINVHFNKEIIEYGSSWVKGTKGFDKAAPFIEQYGLSEMINEAVNRLRKLI</sequence>
<evidence type="ECO:0000313" key="2">
    <source>
        <dbReference type="Proteomes" id="UP000017820"/>
    </source>
</evidence>
<dbReference type="Proteomes" id="UP000017820">
    <property type="component" value="Unassembled WGS sequence"/>
</dbReference>
<dbReference type="PATRIC" id="fig|1353533.3.peg.4772"/>
<dbReference type="AlphaFoldDB" id="V4HMI4"/>
<gene>
    <name evidence="1" type="ORF">PL2TA16_01354</name>
</gene>
<proteinExistence type="predicted"/>
<reference evidence="1 2" key="1">
    <citation type="submission" date="2013-07" db="EMBL/GenBank/DDBJ databases">
        <title>Draft genome sequence of Pseudoalteromonas luteoviolacea 2ta16.</title>
        <authorList>
            <person name="Allen E.E."/>
            <person name="Azam F."/>
            <person name="Podell S."/>
        </authorList>
    </citation>
    <scope>NUCLEOTIDE SEQUENCE [LARGE SCALE GENOMIC DNA]</scope>
    <source>
        <strain evidence="1 2">2ta16</strain>
    </source>
</reference>
<evidence type="ECO:0000313" key="1">
    <source>
        <dbReference type="EMBL" id="ESP90963.1"/>
    </source>
</evidence>
<protein>
    <submittedName>
        <fullName evidence="1">Uncharacterized protein</fullName>
    </submittedName>
</protein>
<dbReference type="RefSeq" id="WP_023401609.1">
    <property type="nucleotide sequence ID" value="NZ_AUSV01000133.1"/>
</dbReference>
<organism evidence="1 2">
    <name type="scientific">Pseudoalteromonas luteoviolacea (strain 2ta16)</name>
    <dbReference type="NCBI Taxonomy" id="1353533"/>
    <lineage>
        <taxon>Bacteria</taxon>
        <taxon>Pseudomonadati</taxon>
        <taxon>Pseudomonadota</taxon>
        <taxon>Gammaproteobacteria</taxon>
        <taxon>Alteromonadales</taxon>
        <taxon>Pseudoalteromonadaceae</taxon>
        <taxon>Pseudoalteromonas</taxon>
    </lineage>
</organism>